<feature type="compositionally biased region" description="Basic and acidic residues" evidence="4">
    <location>
        <begin position="524"/>
        <end position="576"/>
    </location>
</feature>
<dbReference type="Proteomes" id="UP000825729">
    <property type="component" value="Unassembled WGS sequence"/>
</dbReference>
<feature type="compositionally biased region" description="Polar residues" evidence="4">
    <location>
        <begin position="476"/>
        <end position="485"/>
    </location>
</feature>
<evidence type="ECO:0000259" key="5">
    <source>
        <dbReference type="PROSITE" id="PS50827"/>
    </source>
</evidence>
<evidence type="ECO:0008006" key="9">
    <source>
        <dbReference type="Google" id="ProtNLM"/>
    </source>
</evidence>
<name>A0AAV7EGV3_ARIFI</name>
<dbReference type="GO" id="GO:0005634">
    <property type="term" value="C:nucleus"/>
    <property type="evidence" value="ECO:0007669"/>
    <property type="project" value="UniProtKB-SubCell"/>
</dbReference>
<feature type="region of interest" description="Disordered" evidence="4">
    <location>
        <begin position="456"/>
        <end position="490"/>
    </location>
</feature>
<dbReference type="EMBL" id="JAINDJ010000005">
    <property type="protein sequence ID" value="KAG9448070.1"/>
    <property type="molecule type" value="Genomic_DNA"/>
</dbReference>
<proteinExistence type="predicted"/>
<dbReference type="Pfam" id="PF15613">
    <property type="entry name" value="WSD"/>
    <property type="match status" value="1"/>
</dbReference>
<evidence type="ECO:0000313" key="8">
    <source>
        <dbReference type="Proteomes" id="UP000825729"/>
    </source>
</evidence>
<feature type="region of interest" description="Disordered" evidence="4">
    <location>
        <begin position="509"/>
        <end position="576"/>
    </location>
</feature>
<evidence type="ECO:0000256" key="2">
    <source>
        <dbReference type="ARBA" id="ARBA00023242"/>
    </source>
</evidence>
<feature type="compositionally biased region" description="Basic and acidic residues" evidence="4">
    <location>
        <begin position="456"/>
        <end position="467"/>
    </location>
</feature>
<evidence type="ECO:0000256" key="1">
    <source>
        <dbReference type="ARBA" id="ARBA00004123"/>
    </source>
</evidence>
<feature type="domain" description="WAC" evidence="6">
    <location>
        <begin position="22"/>
        <end position="127"/>
    </location>
</feature>
<dbReference type="InterPro" id="IPR018501">
    <property type="entry name" value="DDT_dom"/>
</dbReference>
<sequence length="707" mass="82095">MPLLKKKQFQLAELPADLKPDEQVWQVRFTKEIFRSYEEYLKSMRLYCQRVWTCKATGKTQLTYEEALVSENQANEKTLEFPKEFIPHVLRFVQFSTLNLDDLIAMIHEKLIDCFIEGEELRGTKEKAERPCRVLKVISSSKSLLYKVGWLDEEGKVDSMSIENSQNLVRKKTPFSKRLLRVFIKKSTIQNLPWVLSNKLAKQHGIPVEPPEHLKEKIAKNAKRSNGCSGVELELEKKNVRKVKSLQNGSDELHAAKKQKTDKKIKEVVKYPIEDLLVKPSPGDMFCERPRPRTDFVAPMTSVGDLLMVWDFCSSFGRLIHLSPFSLEDFENATVYEGDSKLIVEIHSALLTLLIKDQGEYYDLIEQKKRKDVISSKNWTDYLFDFLELEEEANVIGDLVNIKHCQYFTLGVHVKLNILGRLVHWALLTDAVRDKLDQCIEQQQALLAAKREESMEEARKRKEEKQLKAANGGGLQENSIPNDSIPNGHMQNKEIQKHVNDEAVCSDKRAPVKHKLNAMSPLKGGKDTSRTAEPKRLVEERERETSRTAELKRLREEKKTREQEEKEKKRKAQKEEHFHREMEKIFIRTNALGKDRDHNRYWFFQREGRLFVESTNHEEWGFYASKDELDGLIGSLNPKGERELALKMQLEKHYLKISTAMQKRAKEVAQKVVLDTSVLRRSVRVSVPPKDGNVPPFLKYVNKWKVS</sequence>
<dbReference type="InterPro" id="IPR013136">
    <property type="entry name" value="WSTF_Acf1_Cbp146"/>
</dbReference>
<reference evidence="7 8" key="1">
    <citation type="submission" date="2021-07" db="EMBL/GenBank/DDBJ databases">
        <title>The Aristolochia fimbriata genome: insights into angiosperm evolution, floral development and chemical biosynthesis.</title>
        <authorList>
            <person name="Jiao Y."/>
        </authorList>
    </citation>
    <scope>NUCLEOTIDE SEQUENCE [LARGE SCALE GENOMIC DNA]</scope>
    <source>
        <strain evidence="7">IBCAS-2021</strain>
        <tissue evidence="7">Leaf</tissue>
    </source>
</reference>
<protein>
    <recommendedName>
        <fullName evidence="9">DDT domain-containing protein</fullName>
    </recommendedName>
</protein>
<gene>
    <name evidence="7" type="ORF">H6P81_014198</name>
</gene>
<comment type="caution">
    <text evidence="7">The sequence shown here is derived from an EMBL/GenBank/DDBJ whole genome shotgun (WGS) entry which is preliminary data.</text>
</comment>
<evidence type="ECO:0000256" key="4">
    <source>
        <dbReference type="SAM" id="MobiDB-lite"/>
    </source>
</evidence>
<evidence type="ECO:0000313" key="7">
    <source>
        <dbReference type="EMBL" id="KAG9448070.1"/>
    </source>
</evidence>
<feature type="domain" description="DDT" evidence="5">
    <location>
        <begin position="300"/>
        <end position="360"/>
    </location>
</feature>
<dbReference type="PANTHER" id="PTHR15546">
    <property type="entry name" value="BROMODOMAIN ADJACENT TO ZINC FINGER DOMAIN, 2A"/>
    <property type="match status" value="1"/>
</dbReference>
<dbReference type="InterPro" id="IPR053271">
    <property type="entry name" value="DDT_domain"/>
</dbReference>
<dbReference type="SMART" id="SM00571">
    <property type="entry name" value="DDT"/>
    <property type="match status" value="1"/>
</dbReference>
<dbReference type="Pfam" id="PF02791">
    <property type="entry name" value="DDT"/>
    <property type="match status" value="1"/>
</dbReference>
<keyword evidence="8" id="KW-1185">Reference proteome</keyword>
<dbReference type="AlphaFoldDB" id="A0AAV7EGV3"/>
<accession>A0AAV7EGV3</accession>
<dbReference type="Pfam" id="PF10537">
    <property type="entry name" value="WAC_Acf1_DNA_bd"/>
    <property type="match status" value="1"/>
</dbReference>
<keyword evidence="2 3" id="KW-0539">Nucleus</keyword>
<dbReference type="GO" id="GO:0000785">
    <property type="term" value="C:chromatin"/>
    <property type="evidence" value="ECO:0007669"/>
    <property type="project" value="UniProtKB-ARBA"/>
</dbReference>
<dbReference type="InterPro" id="IPR028941">
    <property type="entry name" value="WHIM2_dom"/>
</dbReference>
<dbReference type="PROSITE" id="PS50827">
    <property type="entry name" value="DDT"/>
    <property type="match status" value="1"/>
</dbReference>
<dbReference type="PROSITE" id="PS51136">
    <property type="entry name" value="WAC"/>
    <property type="match status" value="1"/>
</dbReference>
<evidence type="ECO:0000256" key="3">
    <source>
        <dbReference type="PROSITE-ProRule" id="PRU00475"/>
    </source>
</evidence>
<organism evidence="7 8">
    <name type="scientific">Aristolochia fimbriata</name>
    <name type="common">White veined hardy Dutchman's pipe vine</name>
    <dbReference type="NCBI Taxonomy" id="158543"/>
    <lineage>
        <taxon>Eukaryota</taxon>
        <taxon>Viridiplantae</taxon>
        <taxon>Streptophyta</taxon>
        <taxon>Embryophyta</taxon>
        <taxon>Tracheophyta</taxon>
        <taxon>Spermatophyta</taxon>
        <taxon>Magnoliopsida</taxon>
        <taxon>Magnoliidae</taxon>
        <taxon>Piperales</taxon>
        <taxon>Aristolochiaceae</taxon>
        <taxon>Aristolochia</taxon>
    </lineage>
</organism>
<dbReference type="PANTHER" id="PTHR15546:SF2">
    <property type="entry name" value="DDT DOMAIN-CONTAINING PROTEIN DDB_G0282237"/>
    <property type="match status" value="1"/>
</dbReference>
<comment type="subcellular location">
    <subcellularLocation>
        <location evidence="1 3">Nucleus</location>
    </subcellularLocation>
</comment>
<evidence type="ECO:0000259" key="6">
    <source>
        <dbReference type="PROSITE" id="PS51136"/>
    </source>
</evidence>